<dbReference type="GO" id="GO:0016887">
    <property type="term" value="F:ATP hydrolysis activity"/>
    <property type="evidence" value="ECO:0007669"/>
    <property type="project" value="InterPro"/>
</dbReference>
<dbReference type="PANTHER" id="PTHR43297">
    <property type="entry name" value="OLIGOPEPTIDE TRANSPORT ATP-BINDING PROTEIN APPD"/>
    <property type="match status" value="1"/>
</dbReference>
<evidence type="ECO:0000256" key="7">
    <source>
        <dbReference type="ARBA" id="ARBA00022840"/>
    </source>
</evidence>
<dbReference type="InterPro" id="IPR027417">
    <property type="entry name" value="P-loop_NTPase"/>
</dbReference>
<name>A0A238H573_9BURK</name>
<dbReference type="InterPro" id="IPR003439">
    <property type="entry name" value="ABC_transporter-like_ATP-bd"/>
</dbReference>
<feature type="compositionally biased region" description="Low complexity" evidence="10">
    <location>
        <begin position="20"/>
        <end position="32"/>
    </location>
</feature>
<evidence type="ECO:0000259" key="11">
    <source>
        <dbReference type="PROSITE" id="PS50893"/>
    </source>
</evidence>
<evidence type="ECO:0000256" key="6">
    <source>
        <dbReference type="ARBA" id="ARBA00022741"/>
    </source>
</evidence>
<keyword evidence="7 12" id="KW-0067">ATP-binding</keyword>
<sequence>MRLPAHTLHVPSPNAERAHASGGSAHGSTTGALTRTASAPPLCEIEGLQIGFRTHDGTLVDAVHDLSLSLEPGERLGIVGESGSGKSLTGRALLGLLPAAAQWRARALRFEGRDLLALAPRERRRLCGSAMGMILQDPKYSLNPVMTVGQQMAEAFRLREPGLRGRALRERIVDALAAVEIRDPTRVADAYAHELSGGMGQRVMIAMMVSTGPRLLIADEPTSALDVAVSMQVLAVLDDMIARHRTGLVFISHDLPLVMSFCDRVAVMYAGRVVETCAARDLAHANHPYTRGLLAATPPLADPPDTLPLLERDPAWLGST</sequence>
<protein>
    <submittedName>
        <fullName evidence="12">Dipeptide transport ATP-binding protein DppD (TC 3.A.1.5.2)</fullName>
    </submittedName>
</protein>
<keyword evidence="5" id="KW-0997">Cell inner membrane</keyword>
<gene>
    <name evidence="12" type="ORF">BSIN_0298</name>
</gene>
<dbReference type="GO" id="GO:0005524">
    <property type="term" value="F:ATP binding"/>
    <property type="evidence" value="ECO:0007669"/>
    <property type="project" value="UniProtKB-KW"/>
</dbReference>
<keyword evidence="3" id="KW-0813">Transport</keyword>
<evidence type="ECO:0000256" key="3">
    <source>
        <dbReference type="ARBA" id="ARBA00022448"/>
    </source>
</evidence>
<dbReference type="InterPro" id="IPR050388">
    <property type="entry name" value="ABC_Ni/Peptide_Import"/>
</dbReference>
<dbReference type="SMART" id="SM00382">
    <property type="entry name" value="AAA"/>
    <property type="match status" value="1"/>
</dbReference>
<feature type="domain" description="ABC transporter" evidence="11">
    <location>
        <begin position="45"/>
        <end position="295"/>
    </location>
</feature>
<evidence type="ECO:0000256" key="10">
    <source>
        <dbReference type="SAM" id="MobiDB-lite"/>
    </source>
</evidence>
<proteinExistence type="inferred from homology"/>
<feature type="region of interest" description="Disordered" evidence="10">
    <location>
        <begin position="1"/>
        <end position="35"/>
    </location>
</feature>
<dbReference type="CDD" id="cd03257">
    <property type="entry name" value="ABC_NikE_OppD_transporters"/>
    <property type="match status" value="1"/>
</dbReference>
<comment type="similarity">
    <text evidence="2">Belongs to the ABC transporter superfamily.</text>
</comment>
<organism evidence="12 13">
    <name type="scientific">Burkholderia singularis</name>
    <dbReference type="NCBI Taxonomy" id="1503053"/>
    <lineage>
        <taxon>Bacteria</taxon>
        <taxon>Pseudomonadati</taxon>
        <taxon>Pseudomonadota</taxon>
        <taxon>Betaproteobacteria</taxon>
        <taxon>Burkholderiales</taxon>
        <taxon>Burkholderiaceae</taxon>
        <taxon>Burkholderia</taxon>
        <taxon>pseudomallei group</taxon>
    </lineage>
</organism>
<dbReference type="Pfam" id="PF00005">
    <property type="entry name" value="ABC_tran"/>
    <property type="match status" value="1"/>
</dbReference>
<accession>A0A238H573</accession>
<comment type="subcellular location">
    <subcellularLocation>
        <location evidence="1">Cell inner membrane</location>
        <topology evidence="1">Peripheral membrane protein</topology>
    </subcellularLocation>
</comment>
<evidence type="ECO:0000256" key="5">
    <source>
        <dbReference type="ARBA" id="ARBA00022519"/>
    </source>
</evidence>
<reference evidence="12 13" key="1">
    <citation type="submission" date="2017-04" db="EMBL/GenBank/DDBJ databases">
        <authorList>
            <person name="Afonso C.L."/>
            <person name="Miller P.J."/>
            <person name="Scott M.A."/>
            <person name="Spackman E."/>
            <person name="Goraichik I."/>
            <person name="Dimitrov K.M."/>
            <person name="Suarez D.L."/>
            <person name="Swayne D.E."/>
        </authorList>
    </citation>
    <scope>NUCLEOTIDE SEQUENCE [LARGE SCALE GENOMIC DNA]</scope>
    <source>
        <strain evidence="12">LMG 28154</strain>
    </source>
</reference>
<evidence type="ECO:0000313" key="12">
    <source>
        <dbReference type="EMBL" id="SMG00173.1"/>
    </source>
</evidence>
<dbReference type="GO" id="GO:0005886">
    <property type="term" value="C:plasma membrane"/>
    <property type="evidence" value="ECO:0007669"/>
    <property type="project" value="UniProtKB-SubCell"/>
</dbReference>
<evidence type="ECO:0000256" key="1">
    <source>
        <dbReference type="ARBA" id="ARBA00004417"/>
    </source>
</evidence>
<keyword evidence="4" id="KW-1003">Cell membrane</keyword>
<dbReference type="Proteomes" id="UP000198460">
    <property type="component" value="Unassembled WGS sequence"/>
</dbReference>
<dbReference type="EMBL" id="FXAN01000050">
    <property type="protein sequence ID" value="SMG00173.1"/>
    <property type="molecule type" value="Genomic_DNA"/>
</dbReference>
<dbReference type="PROSITE" id="PS50893">
    <property type="entry name" value="ABC_TRANSPORTER_2"/>
    <property type="match status" value="1"/>
</dbReference>
<evidence type="ECO:0000256" key="4">
    <source>
        <dbReference type="ARBA" id="ARBA00022475"/>
    </source>
</evidence>
<dbReference type="SUPFAM" id="SSF52540">
    <property type="entry name" value="P-loop containing nucleoside triphosphate hydrolases"/>
    <property type="match status" value="1"/>
</dbReference>
<dbReference type="RefSeq" id="WP_256583736.1">
    <property type="nucleotide sequence ID" value="NZ_FXAN01000050.1"/>
</dbReference>
<dbReference type="InterPro" id="IPR003593">
    <property type="entry name" value="AAA+_ATPase"/>
</dbReference>
<dbReference type="Gene3D" id="3.40.50.300">
    <property type="entry name" value="P-loop containing nucleotide triphosphate hydrolases"/>
    <property type="match status" value="1"/>
</dbReference>
<evidence type="ECO:0000313" key="13">
    <source>
        <dbReference type="Proteomes" id="UP000198460"/>
    </source>
</evidence>
<evidence type="ECO:0000256" key="8">
    <source>
        <dbReference type="ARBA" id="ARBA00022967"/>
    </source>
</evidence>
<keyword evidence="8" id="KW-1278">Translocase</keyword>
<keyword evidence="9" id="KW-0472">Membrane</keyword>
<evidence type="ECO:0000256" key="9">
    <source>
        <dbReference type="ARBA" id="ARBA00023136"/>
    </source>
</evidence>
<keyword evidence="6" id="KW-0547">Nucleotide-binding</keyword>
<dbReference type="AlphaFoldDB" id="A0A238H573"/>
<evidence type="ECO:0000256" key="2">
    <source>
        <dbReference type="ARBA" id="ARBA00005417"/>
    </source>
</evidence>
<dbReference type="PANTHER" id="PTHR43297:SF14">
    <property type="entry name" value="ATPASE AAA-TYPE CORE DOMAIN-CONTAINING PROTEIN"/>
    <property type="match status" value="1"/>
</dbReference>